<keyword evidence="3" id="KW-0963">Cytoplasm</keyword>
<dbReference type="RefSeq" id="XP_013323796.1">
    <property type="nucleotide sequence ID" value="XM_013468342.1"/>
</dbReference>
<evidence type="ECO:0000256" key="1">
    <source>
        <dbReference type="ARBA" id="ARBA00004496"/>
    </source>
</evidence>
<dbReference type="InterPro" id="IPR016024">
    <property type="entry name" value="ARM-type_fold"/>
</dbReference>
<dbReference type="GO" id="GO:0003729">
    <property type="term" value="F:mRNA binding"/>
    <property type="evidence" value="ECO:0007669"/>
    <property type="project" value="TreeGrafter"/>
</dbReference>
<dbReference type="PANTHER" id="PTHR23253">
    <property type="entry name" value="EUKARYOTIC TRANSLATION INITIATION FACTOR 4 GAMMA"/>
    <property type="match status" value="1"/>
</dbReference>
<comment type="similarity">
    <text evidence="2">Belongs to the eukaryotic initiation factor 4G family.</text>
</comment>
<organism evidence="10 11">
    <name type="scientific">Rasamsonia emersonii (strain ATCC 16479 / CBS 393.64 / IMI 116815)</name>
    <dbReference type="NCBI Taxonomy" id="1408163"/>
    <lineage>
        <taxon>Eukaryota</taxon>
        <taxon>Fungi</taxon>
        <taxon>Dikarya</taxon>
        <taxon>Ascomycota</taxon>
        <taxon>Pezizomycotina</taxon>
        <taxon>Eurotiomycetes</taxon>
        <taxon>Eurotiomycetidae</taxon>
        <taxon>Eurotiales</taxon>
        <taxon>Trichocomaceae</taxon>
        <taxon>Rasamsonia</taxon>
    </lineage>
</organism>
<dbReference type="SUPFAM" id="SSF48371">
    <property type="entry name" value="ARM repeat"/>
    <property type="match status" value="1"/>
</dbReference>
<evidence type="ECO:0000256" key="7">
    <source>
        <dbReference type="ARBA" id="ARBA00022917"/>
    </source>
</evidence>
<gene>
    <name evidence="10" type="ORF">T310_9152</name>
</gene>
<proteinExistence type="inferred from homology"/>
<dbReference type="InterPro" id="IPR022745">
    <property type="entry name" value="eIF4G1_eIF4E-bd"/>
</dbReference>
<dbReference type="SMART" id="SM00543">
    <property type="entry name" value="MIF4G"/>
    <property type="match status" value="1"/>
</dbReference>
<evidence type="ECO:0000256" key="8">
    <source>
        <dbReference type="SAM" id="MobiDB-lite"/>
    </source>
</evidence>
<feature type="compositionally biased region" description="Basic and acidic residues" evidence="8">
    <location>
        <begin position="1"/>
        <end position="21"/>
    </location>
</feature>
<evidence type="ECO:0000256" key="4">
    <source>
        <dbReference type="ARBA" id="ARBA00022540"/>
    </source>
</evidence>
<dbReference type="InterPro" id="IPR003890">
    <property type="entry name" value="MIF4G-like_typ-3"/>
</dbReference>
<feature type="compositionally biased region" description="Polar residues" evidence="8">
    <location>
        <begin position="241"/>
        <end position="273"/>
    </location>
</feature>
<dbReference type="Gene3D" id="1.20.970.30">
    <property type="entry name" value="eIF4G, eIF4E-binding domain"/>
    <property type="match status" value="1"/>
</dbReference>
<evidence type="ECO:0000256" key="2">
    <source>
        <dbReference type="ARBA" id="ARBA00005775"/>
    </source>
</evidence>
<dbReference type="PANTHER" id="PTHR23253:SF9">
    <property type="entry name" value="EUKARYOTIC TRANSLATION INITIATION FACTOR 4 GAMMA 2"/>
    <property type="match status" value="1"/>
</dbReference>
<keyword evidence="5" id="KW-0597">Phosphoprotein</keyword>
<feature type="region of interest" description="Disordered" evidence="8">
    <location>
        <begin position="158"/>
        <end position="331"/>
    </location>
</feature>
<dbReference type="Gene3D" id="1.25.40.180">
    <property type="match status" value="1"/>
</dbReference>
<dbReference type="EMBL" id="LASV01000697">
    <property type="protein sequence ID" value="KKA17184.1"/>
    <property type="molecule type" value="Genomic_DNA"/>
</dbReference>
<dbReference type="GeneID" id="25321138"/>
<dbReference type="InterPro" id="IPR036211">
    <property type="entry name" value="eIF4G_eIF4E-bd_sf"/>
</dbReference>
<feature type="compositionally biased region" description="Basic and acidic residues" evidence="8">
    <location>
        <begin position="276"/>
        <end position="290"/>
    </location>
</feature>
<keyword evidence="11" id="KW-1185">Reference proteome</keyword>
<keyword evidence="4" id="KW-0396">Initiation factor</keyword>
<evidence type="ECO:0000256" key="6">
    <source>
        <dbReference type="ARBA" id="ARBA00022884"/>
    </source>
</evidence>
<comment type="subcellular location">
    <subcellularLocation>
        <location evidence="1">Cytoplasm</location>
    </subcellularLocation>
</comment>
<keyword evidence="6" id="KW-0694">RNA-binding</keyword>
<evidence type="ECO:0000313" key="10">
    <source>
        <dbReference type="EMBL" id="KKA17184.1"/>
    </source>
</evidence>
<feature type="compositionally biased region" description="Polar residues" evidence="8">
    <location>
        <begin position="168"/>
        <end position="213"/>
    </location>
</feature>
<sequence>EEARLKKLETEEDEARRRENLELFQSLRKGGFPATERAASPSPGDSGAATPASDASMGPPSKPSGAAKREKPAALKLETTKPVEPPQPSAAMKSLQSARFIDDLSKVKYPPSIVSPNPALNANAPPDRKFHYNKEFLLQFQNVFKEKPSLDWDTRVRETVGESGDSARPQSARTPMLGSRNTSRPGIPQNFQMGTFGQGTNRQSLPPGTTSEQRFAMSNVGRPGSMGTNPFGQFGRPGGMSTPSLSRTGSSAALHSNAPQSPRPSGSRAGTRQGSKRADKQAQKKEEESNKAMPLTANKDVKPLTISATGWKPRSVGQAAAGPTPGGDRLTPEMVQRKVKANLNKMTPDNFDRITQQILDIVSQSKDETDGRTLRQVIQLTFEKATDEAHWAPMYAKFCKRMLESISPEIRDESIRDKNGNVVAGGSLFRKYLLNRCQEEFERGWKVNLPPKPEGATEEAAMMSDEYYAAAAAKRRGLGLVKFIGELYKLGMLTERIMHECVKKLVDYEGVPDEAEVESLTSLLRTIGASLDASEKGHAMMDAYFVRINMMIETAGLPSRLKFMLMVC</sequence>
<dbReference type="GO" id="GO:0003743">
    <property type="term" value="F:translation initiation factor activity"/>
    <property type="evidence" value="ECO:0007669"/>
    <property type="project" value="UniProtKB-KW"/>
</dbReference>
<accession>A0A0F4YG79</accession>
<feature type="compositionally biased region" description="Low complexity" evidence="8">
    <location>
        <begin position="38"/>
        <end position="53"/>
    </location>
</feature>
<feature type="non-terminal residue" evidence="10">
    <location>
        <position position="1"/>
    </location>
</feature>
<dbReference type="SUPFAM" id="SSF101489">
    <property type="entry name" value="Eukaryotic initiation factor 4f subunit eIF4g, eIF4e-binding domain"/>
    <property type="match status" value="1"/>
</dbReference>
<name>A0A0F4YG79_RASE3</name>
<evidence type="ECO:0000313" key="11">
    <source>
        <dbReference type="Proteomes" id="UP000053958"/>
    </source>
</evidence>
<feature type="region of interest" description="Disordered" evidence="8">
    <location>
        <begin position="1"/>
        <end position="97"/>
    </location>
</feature>
<reference evidence="10 11" key="1">
    <citation type="submission" date="2015-04" db="EMBL/GenBank/DDBJ databases">
        <authorList>
            <person name="Heijne W.H."/>
            <person name="Fedorova N.D."/>
            <person name="Nierman W.C."/>
            <person name="Vollebregt A.W."/>
            <person name="Zhao Z."/>
            <person name="Wu L."/>
            <person name="Kumar M."/>
            <person name="Stam H."/>
            <person name="van den Berg M.A."/>
            <person name="Pel H.J."/>
        </authorList>
    </citation>
    <scope>NUCLEOTIDE SEQUENCE [LARGE SCALE GENOMIC DNA]</scope>
    <source>
        <strain evidence="10 11">CBS 393.64</strain>
    </source>
</reference>
<dbReference type="FunFam" id="1.20.970.30:FF:000001">
    <property type="entry name" value="Eukaryotic translation initiation factor subunit eIF-4F, putative"/>
    <property type="match status" value="1"/>
</dbReference>
<dbReference type="OrthoDB" id="514777at2759"/>
<feature type="compositionally biased region" description="Basic and acidic residues" evidence="8">
    <location>
        <begin position="67"/>
        <end position="81"/>
    </location>
</feature>
<feature type="domain" description="MIF4G" evidence="9">
    <location>
        <begin position="336"/>
        <end position="568"/>
    </location>
</feature>
<dbReference type="STRING" id="1408163.A0A0F4YG79"/>
<keyword evidence="7" id="KW-0648">Protein biosynthesis</keyword>
<comment type="caution">
    <text evidence="10">The sequence shown here is derived from an EMBL/GenBank/DDBJ whole genome shotgun (WGS) entry which is preliminary data.</text>
</comment>
<protein>
    <submittedName>
        <fullName evidence="10">eIF-4F a subunit of a mRNA cap-binding protein</fullName>
    </submittedName>
</protein>
<dbReference type="Pfam" id="PF12152">
    <property type="entry name" value="eIF_4G1"/>
    <property type="match status" value="1"/>
</dbReference>
<evidence type="ECO:0000256" key="5">
    <source>
        <dbReference type="ARBA" id="ARBA00022553"/>
    </source>
</evidence>
<evidence type="ECO:0000259" key="9">
    <source>
        <dbReference type="SMART" id="SM00543"/>
    </source>
</evidence>
<dbReference type="Pfam" id="PF02854">
    <property type="entry name" value="MIF4G"/>
    <property type="match status" value="1"/>
</dbReference>
<dbReference type="AlphaFoldDB" id="A0A0F4YG79"/>
<evidence type="ECO:0000256" key="3">
    <source>
        <dbReference type="ARBA" id="ARBA00022490"/>
    </source>
</evidence>
<dbReference type="FunFam" id="1.25.40.180:FF:000020">
    <property type="entry name" value="Eukaryotic translation initiation factor subunit"/>
    <property type="match status" value="1"/>
</dbReference>
<dbReference type="GO" id="GO:0010494">
    <property type="term" value="C:cytoplasmic stress granule"/>
    <property type="evidence" value="ECO:0007669"/>
    <property type="project" value="UniProtKB-ARBA"/>
</dbReference>
<dbReference type="GO" id="GO:0016281">
    <property type="term" value="C:eukaryotic translation initiation factor 4F complex"/>
    <property type="evidence" value="ECO:0007669"/>
    <property type="project" value="TreeGrafter"/>
</dbReference>
<dbReference type="Proteomes" id="UP000053958">
    <property type="component" value="Unassembled WGS sequence"/>
</dbReference>